<organism evidence="2">
    <name type="scientific">Graphocephala atropunctata</name>
    <dbReference type="NCBI Taxonomy" id="36148"/>
    <lineage>
        <taxon>Eukaryota</taxon>
        <taxon>Metazoa</taxon>
        <taxon>Ecdysozoa</taxon>
        <taxon>Arthropoda</taxon>
        <taxon>Hexapoda</taxon>
        <taxon>Insecta</taxon>
        <taxon>Pterygota</taxon>
        <taxon>Neoptera</taxon>
        <taxon>Paraneoptera</taxon>
        <taxon>Hemiptera</taxon>
        <taxon>Auchenorrhyncha</taxon>
        <taxon>Membracoidea</taxon>
        <taxon>Cicadellidae</taxon>
        <taxon>Cicadellinae</taxon>
        <taxon>Cicadellini</taxon>
        <taxon>Graphocephala</taxon>
    </lineage>
</organism>
<name>A0A1B6MME3_9HEMI</name>
<feature type="compositionally biased region" description="Acidic residues" evidence="1">
    <location>
        <begin position="22"/>
        <end position="31"/>
    </location>
</feature>
<accession>A0A1B6MME3</accession>
<reference evidence="2" key="1">
    <citation type="submission" date="2015-11" db="EMBL/GenBank/DDBJ databases">
        <title>De novo transcriptome assembly of four potential Pierce s Disease insect vectors from Arizona vineyards.</title>
        <authorList>
            <person name="Tassone E.E."/>
        </authorList>
    </citation>
    <scope>NUCLEOTIDE SEQUENCE</scope>
</reference>
<feature type="compositionally biased region" description="Polar residues" evidence="1">
    <location>
        <begin position="10"/>
        <end position="20"/>
    </location>
</feature>
<feature type="region of interest" description="Disordered" evidence="1">
    <location>
        <begin position="1"/>
        <end position="49"/>
    </location>
</feature>
<evidence type="ECO:0000256" key="1">
    <source>
        <dbReference type="SAM" id="MobiDB-lite"/>
    </source>
</evidence>
<sequence length="170" mass="19431">MSDNYFGMDPSSTTTGTHDSSFNEEEDDTDYDALNNETFGEDFPDTDWEEDHAKLAESELRKKSFDDENTELGQRIASYILDDEGDEKIPAKPHKNLPPSAPESTPWWTNGKEIVTVEEIEKSLKKEAQSRIMSNFTLPTTNNRNDDFPRSNVDLDCNIRIPSHLIRDQV</sequence>
<feature type="non-terminal residue" evidence="2">
    <location>
        <position position="170"/>
    </location>
</feature>
<feature type="region of interest" description="Disordered" evidence="1">
    <location>
        <begin position="86"/>
        <end position="109"/>
    </location>
</feature>
<feature type="compositionally biased region" description="Acidic residues" evidence="1">
    <location>
        <begin position="39"/>
        <end position="49"/>
    </location>
</feature>
<proteinExistence type="predicted"/>
<dbReference type="EMBL" id="GEBQ01002896">
    <property type="protein sequence ID" value="JAT37081.1"/>
    <property type="molecule type" value="Transcribed_RNA"/>
</dbReference>
<gene>
    <name evidence="2" type="ORF">g.25813</name>
</gene>
<evidence type="ECO:0000313" key="2">
    <source>
        <dbReference type="EMBL" id="JAT37081.1"/>
    </source>
</evidence>
<dbReference type="AlphaFoldDB" id="A0A1B6MME3"/>
<protein>
    <submittedName>
        <fullName evidence="2">Uncharacterized protein</fullName>
    </submittedName>
</protein>